<evidence type="ECO:0000256" key="8">
    <source>
        <dbReference type="ARBA" id="ARBA00022490"/>
    </source>
</evidence>
<organism evidence="13 14">
    <name type="scientific">Hydnum rufescens UP504</name>
    <dbReference type="NCBI Taxonomy" id="1448309"/>
    <lineage>
        <taxon>Eukaryota</taxon>
        <taxon>Fungi</taxon>
        <taxon>Dikarya</taxon>
        <taxon>Basidiomycota</taxon>
        <taxon>Agaricomycotina</taxon>
        <taxon>Agaricomycetes</taxon>
        <taxon>Cantharellales</taxon>
        <taxon>Hydnaceae</taxon>
        <taxon>Hydnum</taxon>
    </lineage>
</organism>
<dbReference type="InterPro" id="IPR000836">
    <property type="entry name" value="PRTase_dom"/>
</dbReference>
<comment type="function">
    <text evidence="2">Catalyzes a salvage reaction resulting in the formation of AMP, that is energically less costly than de novo synthesis.</text>
</comment>
<evidence type="ECO:0000313" key="13">
    <source>
        <dbReference type="EMBL" id="KAF9515438.1"/>
    </source>
</evidence>
<comment type="subcellular location">
    <subcellularLocation>
        <location evidence="3">Cytoplasm</location>
    </subcellularLocation>
</comment>
<dbReference type="GO" id="GO:0003999">
    <property type="term" value="F:adenine phosphoribosyltransferase activity"/>
    <property type="evidence" value="ECO:0007669"/>
    <property type="project" value="UniProtKB-EC"/>
</dbReference>
<gene>
    <name evidence="13" type="ORF">BS47DRAFT_1391623</name>
</gene>
<dbReference type="FunFam" id="3.40.50.2020:FF:000004">
    <property type="entry name" value="Adenine phosphoribosyltransferase"/>
    <property type="match status" value="1"/>
</dbReference>
<dbReference type="GO" id="GO:0006168">
    <property type="term" value="P:adenine salvage"/>
    <property type="evidence" value="ECO:0007669"/>
    <property type="project" value="InterPro"/>
</dbReference>
<comment type="caution">
    <text evidence="13">The sequence shown here is derived from an EMBL/GenBank/DDBJ whole genome shotgun (WGS) entry which is preliminary data.</text>
</comment>
<dbReference type="InterPro" id="IPR005764">
    <property type="entry name" value="Ade_phspho_trans"/>
</dbReference>
<evidence type="ECO:0000256" key="2">
    <source>
        <dbReference type="ARBA" id="ARBA00003968"/>
    </source>
</evidence>
<sequence>MADVALITSKLSVHSDFPKEGINFMDFLPILRDPFAFETLITHIMNHILTTTLHMTQKKKIDVVVGLDARGFLLGPIIALRLGAAFVPVRKAGKLPGKTITVVYEKEYGDDSFAIQEGSVSPGDNVVVIDDLIATGGSAKAAGDLIKQAGGRTLEYIFVIGLAFLKGHDKLDAPSYWVIEADPSGSPVDKKDSNLLSAI</sequence>
<dbReference type="SUPFAM" id="SSF53271">
    <property type="entry name" value="PRTase-like"/>
    <property type="match status" value="1"/>
</dbReference>
<keyword evidence="14" id="KW-1185">Reference proteome</keyword>
<evidence type="ECO:0000256" key="4">
    <source>
        <dbReference type="ARBA" id="ARBA00004659"/>
    </source>
</evidence>
<dbReference type="GO" id="GO:0005737">
    <property type="term" value="C:cytoplasm"/>
    <property type="evidence" value="ECO:0007669"/>
    <property type="project" value="UniProtKB-SubCell"/>
</dbReference>
<dbReference type="GO" id="GO:0006166">
    <property type="term" value="P:purine ribonucleoside salvage"/>
    <property type="evidence" value="ECO:0007669"/>
    <property type="project" value="UniProtKB-KW"/>
</dbReference>
<reference evidence="13" key="1">
    <citation type="journal article" date="2020" name="Nat. Commun.">
        <title>Large-scale genome sequencing of mycorrhizal fungi provides insights into the early evolution of symbiotic traits.</title>
        <authorList>
            <person name="Miyauchi S."/>
            <person name="Kiss E."/>
            <person name="Kuo A."/>
            <person name="Drula E."/>
            <person name="Kohler A."/>
            <person name="Sanchez-Garcia M."/>
            <person name="Morin E."/>
            <person name="Andreopoulos B."/>
            <person name="Barry K.W."/>
            <person name="Bonito G."/>
            <person name="Buee M."/>
            <person name="Carver A."/>
            <person name="Chen C."/>
            <person name="Cichocki N."/>
            <person name="Clum A."/>
            <person name="Culley D."/>
            <person name="Crous P.W."/>
            <person name="Fauchery L."/>
            <person name="Girlanda M."/>
            <person name="Hayes R.D."/>
            <person name="Keri Z."/>
            <person name="LaButti K."/>
            <person name="Lipzen A."/>
            <person name="Lombard V."/>
            <person name="Magnuson J."/>
            <person name="Maillard F."/>
            <person name="Murat C."/>
            <person name="Nolan M."/>
            <person name="Ohm R.A."/>
            <person name="Pangilinan J."/>
            <person name="Pereira M.F."/>
            <person name="Perotto S."/>
            <person name="Peter M."/>
            <person name="Pfister S."/>
            <person name="Riley R."/>
            <person name="Sitrit Y."/>
            <person name="Stielow J.B."/>
            <person name="Szollosi G."/>
            <person name="Zifcakova L."/>
            <person name="Stursova M."/>
            <person name="Spatafora J.W."/>
            <person name="Tedersoo L."/>
            <person name="Vaario L.M."/>
            <person name="Yamada A."/>
            <person name="Yan M."/>
            <person name="Wang P."/>
            <person name="Xu J."/>
            <person name="Bruns T."/>
            <person name="Baldrian P."/>
            <person name="Vilgalys R."/>
            <person name="Dunand C."/>
            <person name="Henrissat B."/>
            <person name="Grigoriev I.V."/>
            <person name="Hibbett D."/>
            <person name="Nagy L.G."/>
            <person name="Martin F.M."/>
        </authorList>
    </citation>
    <scope>NUCLEOTIDE SEQUENCE</scope>
    <source>
        <strain evidence="13">UP504</strain>
    </source>
</reference>
<dbReference type="InterPro" id="IPR029057">
    <property type="entry name" value="PRTase-like"/>
</dbReference>
<dbReference type="EC" id="2.4.2.7" evidence="7"/>
<dbReference type="Proteomes" id="UP000886523">
    <property type="component" value="Unassembled WGS sequence"/>
</dbReference>
<keyword evidence="9" id="KW-0328">Glycosyltransferase</keyword>
<evidence type="ECO:0000313" key="14">
    <source>
        <dbReference type="Proteomes" id="UP000886523"/>
    </source>
</evidence>
<keyword evidence="11" id="KW-0660">Purine salvage</keyword>
<evidence type="ECO:0000256" key="6">
    <source>
        <dbReference type="ARBA" id="ARBA00011738"/>
    </source>
</evidence>
<dbReference type="Gene3D" id="3.40.50.2020">
    <property type="match status" value="1"/>
</dbReference>
<dbReference type="AlphaFoldDB" id="A0A9P6DY92"/>
<comment type="similarity">
    <text evidence="5">Belongs to the purine/pyrimidine phosphoribosyltransferase family.</text>
</comment>
<keyword evidence="8" id="KW-0963">Cytoplasm</keyword>
<accession>A0A9P6DY92</accession>
<comment type="pathway">
    <text evidence="4">Purine metabolism; AMP biosynthesis via salvage pathway; AMP from adenine: step 1/1.</text>
</comment>
<keyword evidence="10" id="KW-0808">Transferase</keyword>
<dbReference type="InterPro" id="IPR050054">
    <property type="entry name" value="UPRTase/APRTase"/>
</dbReference>
<feature type="domain" description="Phosphoribosyltransferase" evidence="12">
    <location>
        <begin position="53"/>
        <end position="165"/>
    </location>
</feature>
<proteinExistence type="inferred from homology"/>
<dbReference type="PANTHER" id="PTHR32315">
    <property type="entry name" value="ADENINE PHOSPHORIBOSYLTRANSFERASE"/>
    <property type="match status" value="1"/>
</dbReference>
<evidence type="ECO:0000256" key="1">
    <source>
        <dbReference type="ARBA" id="ARBA00000868"/>
    </source>
</evidence>
<dbReference type="GO" id="GO:0016208">
    <property type="term" value="F:AMP binding"/>
    <property type="evidence" value="ECO:0007669"/>
    <property type="project" value="TreeGrafter"/>
</dbReference>
<dbReference type="OrthoDB" id="363185at2759"/>
<evidence type="ECO:0000259" key="12">
    <source>
        <dbReference type="Pfam" id="PF00156"/>
    </source>
</evidence>
<dbReference type="PANTHER" id="PTHR32315:SF3">
    <property type="entry name" value="ADENINE PHOSPHORIBOSYLTRANSFERASE"/>
    <property type="match status" value="1"/>
</dbReference>
<dbReference type="CDD" id="cd06223">
    <property type="entry name" value="PRTases_typeI"/>
    <property type="match status" value="1"/>
</dbReference>
<dbReference type="NCBIfam" id="NF002636">
    <property type="entry name" value="PRK02304.1-5"/>
    <property type="match status" value="1"/>
</dbReference>
<dbReference type="GO" id="GO:0002055">
    <property type="term" value="F:adenine binding"/>
    <property type="evidence" value="ECO:0007669"/>
    <property type="project" value="TreeGrafter"/>
</dbReference>
<dbReference type="GO" id="GO:0044209">
    <property type="term" value="P:AMP salvage"/>
    <property type="evidence" value="ECO:0007669"/>
    <property type="project" value="TreeGrafter"/>
</dbReference>
<dbReference type="EMBL" id="MU128950">
    <property type="protein sequence ID" value="KAF9515438.1"/>
    <property type="molecule type" value="Genomic_DNA"/>
</dbReference>
<evidence type="ECO:0000256" key="7">
    <source>
        <dbReference type="ARBA" id="ARBA00011893"/>
    </source>
</evidence>
<dbReference type="Pfam" id="PF00156">
    <property type="entry name" value="Pribosyltran"/>
    <property type="match status" value="1"/>
</dbReference>
<name>A0A9P6DY92_9AGAM</name>
<protein>
    <recommendedName>
        <fullName evidence="7">adenine phosphoribosyltransferase</fullName>
        <ecNumber evidence="7">2.4.2.7</ecNumber>
    </recommendedName>
</protein>
<evidence type="ECO:0000256" key="3">
    <source>
        <dbReference type="ARBA" id="ARBA00004496"/>
    </source>
</evidence>
<evidence type="ECO:0000256" key="11">
    <source>
        <dbReference type="ARBA" id="ARBA00022726"/>
    </source>
</evidence>
<evidence type="ECO:0000256" key="5">
    <source>
        <dbReference type="ARBA" id="ARBA00008391"/>
    </source>
</evidence>
<evidence type="ECO:0000256" key="10">
    <source>
        <dbReference type="ARBA" id="ARBA00022679"/>
    </source>
</evidence>
<dbReference type="HAMAP" id="MF_00004">
    <property type="entry name" value="Aden_phosphoribosyltr"/>
    <property type="match status" value="1"/>
</dbReference>
<evidence type="ECO:0000256" key="9">
    <source>
        <dbReference type="ARBA" id="ARBA00022676"/>
    </source>
</evidence>
<comment type="subunit">
    <text evidence="6">Homodimer.</text>
</comment>
<comment type="catalytic activity">
    <reaction evidence="1">
        <text>AMP + diphosphate = 5-phospho-alpha-D-ribose 1-diphosphate + adenine</text>
        <dbReference type="Rhea" id="RHEA:16609"/>
        <dbReference type="ChEBI" id="CHEBI:16708"/>
        <dbReference type="ChEBI" id="CHEBI:33019"/>
        <dbReference type="ChEBI" id="CHEBI:58017"/>
        <dbReference type="ChEBI" id="CHEBI:456215"/>
        <dbReference type="EC" id="2.4.2.7"/>
    </reaction>
</comment>